<gene>
    <name evidence="1" type="ORF">BJ138DRAFT_1107830</name>
</gene>
<comment type="caution">
    <text evidence="1">The sequence shown here is derived from an EMBL/GenBank/DDBJ whole genome shotgun (WGS) entry which is preliminary data.</text>
</comment>
<dbReference type="EMBL" id="MU269098">
    <property type="protein sequence ID" value="KAH7903245.1"/>
    <property type="molecule type" value="Genomic_DNA"/>
</dbReference>
<evidence type="ECO:0000313" key="2">
    <source>
        <dbReference type="Proteomes" id="UP000790377"/>
    </source>
</evidence>
<name>A0ACB7ZQ94_9AGAM</name>
<sequence>MAWEGADSEGTRDAEITRLCAMQSQFDYELGSRNYNIASQAGDIAKVIDIVQDQKATISALETLLVMFREITHKTEMRITDEFGKSNLVLLDYTSLGPREA</sequence>
<protein>
    <submittedName>
        <fullName evidence="1">Uncharacterized protein</fullName>
    </submittedName>
</protein>
<evidence type="ECO:0000313" key="1">
    <source>
        <dbReference type="EMBL" id="KAH7903245.1"/>
    </source>
</evidence>
<accession>A0ACB7ZQ94</accession>
<organism evidence="1 2">
    <name type="scientific">Hygrophoropsis aurantiaca</name>
    <dbReference type="NCBI Taxonomy" id="72124"/>
    <lineage>
        <taxon>Eukaryota</taxon>
        <taxon>Fungi</taxon>
        <taxon>Dikarya</taxon>
        <taxon>Basidiomycota</taxon>
        <taxon>Agaricomycotina</taxon>
        <taxon>Agaricomycetes</taxon>
        <taxon>Agaricomycetidae</taxon>
        <taxon>Boletales</taxon>
        <taxon>Coniophorineae</taxon>
        <taxon>Hygrophoropsidaceae</taxon>
        <taxon>Hygrophoropsis</taxon>
    </lineage>
</organism>
<reference evidence="1" key="1">
    <citation type="journal article" date="2021" name="New Phytol.">
        <title>Evolutionary innovations through gain and loss of genes in the ectomycorrhizal Boletales.</title>
        <authorList>
            <person name="Wu G."/>
            <person name="Miyauchi S."/>
            <person name="Morin E."/>
            <person name="Kuo A."/>
            <person name="Drula E."/>
            <person name="Varga T."/>
            <person name="Kohler A."/>
            <person name="Feng B."/>
            <person name="Cao Y."/>
            <person name="Lipzen A."/>
            <person name="Daum C."/>
            <person name="Hundley H."/>
            <person name="Pangilinan J."/>
            <person name="Johnson J."/>
            <person name="Barry K."/>
            <person name="LaButti K."/>
            <person name="Ng V."/>
            <person name="Ahrendt S."/>
            <person name="Min B."/>
            <person name="Choi I.G."/>
            <person name="Park H."/>
            <person name="Plett J.M."/>
            <person name="Magnuson J."/>
            <person name="Spatafora J.W."/>
            <person name="Nagy L.G."/>
            <person name="Henrissat B."/>
            <person name="Grigoriev I.V."/>
            <person name="Yang Z.L."/>
            <person name="Xu J."/>
            <person name="Martin F.M."/>
        </authorList>
    </citation>
    <scope>NUCLEOTIDE SEQUENCE</scope>
    <source>
        <strain evidence="1">ATCC 28755</strain>
    </source>
</reference>
<keyword evidence="2" id="KW-1185">Reference proteome</keyword>
<proteinExistence type="predicted"/>
<dbReference type="Proteomes" id="UP000790377">
    <property type="component" value="Unassembled WGS sequence"/>
</dbReference>